<evidence type="ECO:0000256" key="1">
    <source>
        <dbReference type="ARBA" id="ARBA00004496"/>
    </source>
</evidence>
<dbReference type="PIRSF" id="PIRSF002599">
    <property type="entry name" value="Cold_shock_A"/>
    <property type="match status" value="1"/>
</dbReference>
<reference evidence="5 6" key="1">
    <citation type="submission" date="2019-02" db="EMBL/GenBank/DDBJ databases">
        <title>Deep-cultivation of Planctomycetes and their phenomic and genomic characterization uncovers novel biology.</title>
        <authorList>
            <person name="Wiegand S."/>
            <person name="Jogler M."/>
            <person name="Boedeker C."/>
            <person name="Pinto D."/>
            <person name="Vollmers J."/>
            <person name="Rivas-Marin E."/>
            <person name="Kohn T."/>
            <person name="Peeters S.H."/>
            <person name="Heuer A."/>
            <person name="Rast P."/>
            <person name="Oberbeckmann S."/>
            <person name="Bunk B."/>
            <person name="Jeske O."/>
            <person name="Meyerdierks A."/>
            <person name="Storesund J.E."/>
            <person name="Kallscheuer N."/>
            <person name="Luecker S."/>
            <person name="Lage O.M."/>
            <person name="Pohl T."/>
            <person name="Merkel B.J."/>
            <person name="Hornburger P."/>
            <person name="Mueller R.-W."/>
            <person name="Bruemmer F."/>
            <person name="Labrenz M."/>
            <person name="Spormann A.M."/>
            <person name="Op den Camp H."/>
            <person name="Overmann J."/>
            <person name="Amann R."/>
            <person name="Jetten M.S.M."/>
            <person name="Mascher T."/>
            <person name="Medema M.H."/>
            <person name="Devos D.P."/>
            <person name="Kaster A.-K."/>
            <person name="Ovreas L."/>
            <person name="Rohde M."/>
            <person name="Galperin M.Y."/>
            <person name="Jogler C."/>
        </authorList>
    </citation>
    <scope>NUCLEOTIDE SEQUENCE [LARGE SCALE GENOMIC DNA]</scope>
    <source>
        <strain evidence="5 6">Pan216</strain>
    </source>
</reference>
<accession>A0A518B5M8</accession>
<keyword evidence="2" id="KW-0963">Cytoplasm</keyword>
<dbReference type="Pfam" id="PF00313">
    <property type="entry name" value="CSD"/>
    <property type="match status" value="1"/>
</dbReference>
<sequence length="66" mass="7330">MPQGKIKRIVSERGFGFIATDSENDLFFHHSALQEVTIEELTEGTLVDFEIGRGPKGARAEAVRRA</sequence>
<dbReference type="PROSITE" id="PS00352">
    <property type="entry name" value="CSD_1"/>
    <property type="match status" value="1"/>
</dbReference>
<comment type="subcellular location">
    <subcellularLocation>
        <location evidence="1 3">Cytoplasm</location>
    </subcellularLocation>
</comment>
<keyword evidence="6" id="KW-1185">Reference proteome</keyword>
<dbReference type="InterPro" id="IPR019844">
    <property type="entry name" value="CSD_CS"/>
</dbReference>
<dbReference type="Gene3D" id="2.40.50.140">
    <property type="entry name" value="Nucleic acid-binding proteins"/>
    <property type="match status" value="1"/>
</dbReference>
<dbReference type="EMBL" id="CP036279">
    <property type="protein sequence ID" value="QDU62281.1"/>
    <property type="molecule type" value="Genomic_DNA"/>
</dbReference>
<dbReference type="InterPro" id="IPR012156">
    <property type="entry name" value="Cold_shock_CspA"/>
</dbReference>
<evidence type="ECO:0000256" key="3">
    <source>
        <dbReference type="RuleBase" id="RU000408"/>
    </source>
</evidence>
<name>A0A518B5M8_9BACT</name>
<gene>
    <name evidence="5" type="primary">cspA_2</name>
    <name evidence="5" type="ORF">Pan216_31480</name>
</gene>
<dbReference type="OrthoDB" id="9805039at2"/>
<protein>
    <submittedName>
        <fullName evidence="5">Putative cold shock protein A</fullName>
    </submittedName>
</protein>
<proteinExistence type="predicted"/>
<dbReference type="InterPro" id="IPR011129">
    <property type="entry name" value="CSD"/>
</dbReference>
<organism evidence="5 6">
    <name type="scientific">Kolteria novifilia</name>
    <dbReference type="NCBI Taxonomy" id="2527975"/>
    <lineage>
        <taxon>Bacteria</taxon>
        <taxon>Pseudomonadati</taxon>
        <taxon>Planctomycetota</taxon>
        <taxon>Planctomycetia</taxon>
        <taxon>Kolteriales</taxon>
        <taxon>Kolteriaceae</taxon>
        <taxon>Kolteria</taxon>
    </lineage>
</organism>
<dbReference type="Proteomes" id="UP000317093">
    <property type="component" value="Chromosome"/>
</dbReference>
<evidence type="ECO:0000259" key="4">
    <source>
        <dbReference type="PROSITE" id="PS51857"/>
    </source>
</evidence>
<dbReference type="PRINTS" id="PR00050">
    <property type="entry name" value="COLDSHOCK"/>
</dbReference>
<evidence type="ECO:0000256" key="2">
    <source>
        <dbReference type="ARBA" id="ARBA00022490"/>
    </source>
</evidence>
<evidence type="ECO:0000313" key="5">
    <source>
        <dbReference type="EMBL" id="QDU62281.1"/>
    </source>
</evidence>
<dbReference type="GO" id="GO:0005829">
    <property type="term" value="C:cytosol"/>
    <property type="evidence" value="ECO:0007669"/>
    <property type="project" value="UniProtKB-ARBA"/>
</dbReference>
<dbReference type="InterPro" id="IPR002059">
    <property type="entry name" value="CSP_DNA-bd"/>
</dbReference>
<dbReference type="SUPFAM" id="SSF50249">
    <property type="entry name" value="Nucleic acid-binding proteins"/>
    <property type="match status" value="1"/>
</dbReference>
<dbReference type="PROSITE" id="PS51857">
    <property type="entry name" value="CSD_2"/>
    <property type="match status" value="1"/>
</dbReference>
<dbReference type="KEGG" id="knv:Pan216_31480"/>
<evidence type="ECO:0000313" key="6">
    <source>
        <dbReference type="Proteomes" id="UP000317093"/>
    </source>
</evidence>
<dbReference type="RefSeq" id="WP_145258913.1">
    <property type="nucleotide sequence ID" value="NZ_CP036279.1"/>
</dbReference>
<dbReference type="AlphaFoldDB" id="A0A518B5M8"/>
<dbReference type="SMART" id="SM00357">
    <property type="entry name" value="CSP"/>
    <property type="match status" value="1"/>
</dbReference>
<dbReference type="GO" id="GO:0003676">
    <property type="term" value="F:nucleic acid binding"/>
    <property type="evidence" value="ECO:0007669"/>
    <property type="project" value="InterPro"/>
</dbReference>
<dbReference type="InterPro" id="IPR012340">
    <property type="entry name" value="NA-bd_OB-fold"/>
</dbReference>
<feature type="domain" description="CSD" evidence="4">
    <location>
        <begin position="1"/>
        <end position="65"/>
    </location>
</feature>